<organism evidence="2 3">
    <name type="scientific">Thelohanellus kitauei</name>
    <name type="common">Myxosporean</name>
    <dbReference type="NCBI Taxonomy" id="669202"/>
    <lineage>
        <taxon>Eukaryota</taxon>
        <taxon>Metazoa</taxon>
        <taxon>Cnidaria</taxon>
        <taxon>Myxozoa</taxon>
        <taxon>Myxosporea</taxon>
        <taxon>Bivalvulida</taxon>
        <taxon>Platysporina</taxon>
        <taxon>Myxobolidae</taxon>
        <taxon>Thelohanellus</taxon>
    </lineage>
</organism>
<comment type="caution">
    <text evidence="2">The sequence shown here is derived from an EMBL/GenBank/DDBJ whole genome shotgun (WGS) entry which is preliminary data.</text>
</comment>
<accession>A0A0C2MQ88</accession>
<protein>
    <submittedName>
        <fullName evidence="2">Uncharacterized protein</fullName>
    </submittedName>
</protein>
<reference evidence="2 3" key="1">
    <citation type="journal article" date="2014" name="Genome Biol. Evol.">
        <title>The genome of the myxosporean Thelohanellus kitauei shows adaptations to nutrient acquisition within its fish host.</title>
        <authorList>
            <person name="Yang Y."/>
            <person name="Xiong J."/>
            <person name="Zhou Z."/>
            <person name="Huo F."/>
            <person name="Miao W."/>
            <person name="Ran C."/>
            <person name="Liu Y."/>
            <person name="Zhang J."/>
            <person name="Feng J."/>
            <person name="Wang M."/>
            <person name="Wang M."/>
            <person name="Wang L."/>
            <person name="Yao B."/>
        </authorList>
    </citation>
    <scope>NUCLEOTIDE SEQUENCE [LARGE SCALE GENOMIC DNA]</scope>
    <source>
        <strain evidence="2">Wuqing</strain>
    </source>
</reference>
<proteinExistence type="predicted"/>
<evidence type="ECO:0000313" key="3">
    <source>
        <dbReference type="Proteomes" id="UP000031668"/>
    </source>
</evidence>
<dbReference type="Proteomes" id="UP000031668">
    <property type="component" value="Unassembled WGS sequence"/>
</dbReference>
<evidence type="ECO:0000256" key="1">
    <source>
        <dbReference type="SAM" id="MobiDB-lite"/>
    </source>
</evidence>
<dbReference type="AlphaFoldDB" id="A0A0C2MQ88"/>
<name>A0A0C2MQ88_THEKT</name>
<gene>
    <name evidence="2" type="ORF">RF11_15041</name>
</gene>
<keyword evidence="3" id="KW-1185">Reference proteome</keyword>
<dbReference type="EMBL" id="JWZT01004591">
    <property type="protein sequence ID" value="KII63806.1"/>
    <property type="molecule type" value="Genomic_DNA"/>
</dbReference>
<sequence length="118" mass="12725">MSNCLISSQVLPAEQIPRLDATCAPIDKPKHLRNFTLESAPSGLSWCPLIFSGLKRNPPGEEGPMSSTKGLRVRPNSGKKGDDEEDALGRSLLFYRNPSGLGTDSTGYSSEVLKFSNS</sequence>
<evidence type="ECO:0000313" key="2">
    <source>
        <dbReference type="EMBL" id="KII63806.1"/>
    </source>
</evidence>
<feature type="region of interest" description="Disordered" evidence="1">
    <location>
        <begin position="56"/>
        <end position="89"/>
    </location>
</feature>